<gene>
    <name evidence="4" type="ORF">BMF94_0570</name>
</gene>
<dbReference type="Pfam" id="PF00887">
    <property type="entry name" value="ACBP"/>
    <property type="match status" value="1"/>
</dbReference>
<comment type="similarity">
    <text evidence="1">Belongs to the ACBP family.</text>
</comment>
<dbReference type="Gene3D" id="1.20.80.10">
    <property type="match status" value="1"/>
</dbReference>
<dbReference type="InterPro" id="IPR035984">
    <property type="entry name" value="Acyl-CoA-binding_sf"/>
</dbReference>
<keyword evidence="2" id="KW-0446">Lipid-binding</keyword>
<accession>A0A2S5BHZ9</accession>
<reference evidence="4 5" key="1">
    <citation type="journal article" date="2018" name="Front. Microbiol.">
        <title>Prospects for Fungal Bioremediation of Acidic Radioactive Waste Sites: Characterization and Genome Sequence of Rhodotorula taiwanensis MD1149.</title>
        <authorList>
            <person name="Tkavc R."/>
            <person name="Matrosova V.Y."/>
            <person name="Grichenko O.E."/>
            <person name="Gostincar C."/>
            <person name="Volpe R.P."/>
            <person name="Klimenkova P."/>
            <person name="Gaidamakova E.K."/>
            <person name="Zhou C.E."/>
            <person name="Stewart B.J."/>
            <person name="Lyman M.G."/>
            <person name="Malfatti S.A."/>
            <person name="Rubinfeld B."/>
            <person name="Courtot M."/>
            <person name="Singh J."/>
            <person name="Dalgard C.L."/>
            <person name="Hamilton T."/>
            <person name="Frey K.G."/>
            <person name="Gunde-Cimerman N."/>
            <person name="Dugan L."/>
            <person name="Daly M.J."/>
        </authorList>
    </citation>
    <scope>NUCLEOTIDE SEQUENCE [LARGE SCALE GENOMIC DNA]</scope>
    <source>
        <strain evidence="4 5">MD1149</strain>
    </source>
</reference>
<dbReference type="InterPro" id="IPR000582">
    <property type="entry name" value="Acyl-CoA-binding_protein"/>
</dbReference>
<name>A0A2S5BHZ9_9BASI</name>
<proteinExistence type="inferred from homology"/>
<protein>
    <recommendedName>
        <fullName evidence="3">ACB domain-containing protein</fullName>
    </recommendedName>
</protein>
<organism evidence="4 5">
    <name type="scientific">Rhodotorula taiwanensis</name>
    <dbReference type="NCBI Taxonomy" id="741276"/>
    <lineage>
        <taxon>Eukaryota</taxon>
        <taxon>Fungi</taxon>
        <taxon>Dikarya</taxon>
        <taxon>Basidiomycota</taxon>
        <taxon>Pucciniomycotina</taxon>
        <taxon>Microbotryomycetes</taxon>
        <taxon>Sporidiobolales</taxon>
        <taxon>Sporidiobolaceae</taxon>
        <taxon>Rhodotorula</taxon>
    </lineage>
</organism>
<evidence type="ECO:0000259" key="3">
    <source>
        <dbReference type="PROSITE" id="PS51228"/>
    </source>
</evidence>
<dbReference type="GO" id="GO:0006631">
    <property type="term" value="P:fatty acid metabolic process"/>
    <property type="evidence" value="ECO:0007669"/>
    <property type="project" value="TreeGrafter"/>
</dbReference>
<evidence type="ECO:0000313" key="4">
    <source>
        <dbReference type="EMBL" id="POY76373.1"/>
    </source>
</evidence>
<evidence type="ECO:0000313" key="5">
    <source>
        <dbReference type="Proteomes" id="UP000237144"/>
    </source>
</evidence>
<dbReference type="PROSITE" id="PS51228">
    <property type="entry name" value="ACB_2"/>
    <property type="match status" value="1"/>
</dbReference>
<dbReference type="SUPFAM" id="SSF47027">
    <property type="entry name" value="Acyl-CoA binding protein"/>
    <property type="match status" value="1"/>
</dbReference>
<dbReference type="Proteomes" id="UP000237144">
    <property type="component" value="Unassembled WGS sequence"/>
</dbReference>
<dbReference type="GO" id="GO:0000062">
    <property type="term" value="F:fatty-acyl-CoA binding"/>
    <property type="evidence" value="ECO:0007669"/>
    <property type="project" value="InterPro"/>
</dbReference>
<evidence type="ECO:0000256" key="1">
    <source>
        <dbReference type="ARBA" id="ARBA00005567"/>
    </source>
</evidence>
<dbReference type="AlphaFoldDB" id="A0A2S5BHZ9"/>
<sequence length="143" mass="15891">MTTYSSAQFDKAVKLIGELPADGPVKPSQDDKLLPRRNKTVDARLLHTITGGLSPWLSLTRSRWRATPLQFYGLFKQATVGDNTTPKPGMMDFTGKYKWTAWDKQKGVSADEAKSKYVEHFVSLLDKDGSESSQKLKAEVLAA</sequence>
<dbReference type="PANTHER" id="PTHR23310:SF62">
    <property type="entry name" value="ACYL-COA BINDING PROTEIN 1, ISOFORM A"/>
    <property type="match status" value="1"/>
</dbReference>
<comment type="caution">
    <text evidence="4">The sequence shown here is derived from an EMBL/GenBank/DDBJ whole genome shotgun (WGS) entry which is preliminary data.</text>
</comment>
<dbReference type="EMBL" id="PJQD01000005">
    <property type="protein sequence ID" value="POY76373.1"/>
    <property type="molecule type" value="Genomic_DNA"/>
</dbReference>
<keyword evidence="5" id="KW-1185">Reference proteome</keyword>
<evidence type="ECO:0000256" key="2">
    <source>
        <dbReference type="ARBA" id="ARBA00023121"/>
    </source>
</evidence>
<dbReference type="InterPro" id="IPR014352">
    <property type="entry name" value="FERM/acyl-CoA-bd_prot_sf"/>
</dbReference>
<dbReference type="STRING" id="741276.A0A2S5BHZ9"/>
<dbReference type="PANTHER" id="PTHR23310">
    <property type="entry name" value="ACYL-COA-BINDING PROTEIN, ACBP"/>
    <property type="match status" value="1"/>
</dbReference>
<feature type="domain" description="ACB" evidence="3">
    <location>
        <begin position="5"/>
        <end position="130"/>
    </location>
</feature>
<dbReference type="OrthoDB" id="346910at2759"/>